<protein>
    <submittedName>
        <fullName evidence="2">Uncharacterized protein</fullName>
    </submittedName>
</protein>
<feature type="region of interest" description="Disordered" evidence="1">
    <location>
        <begin position="56"/>
        <end position="114"/>
    </location>
</feature>
<proteinExistence type="predicted"/>
<evidence type="ECO:0000313" key="3">
    <source>
        <dbReference type="Proteomes" id="UP000319825"/>
    </source>
</evidence>
<dbReference type="EMBL" id="VLKE01000001">
    <property type="protein sequence ID" value="TWH69231.1"/>
    <property type="molecule type" value="Genomic_DNA"/>
</dbReference>
<dbReference type="AlphaFoldDB" id="A0A562IE01"/>
<evidence type="ECO:0000256" key="1">
    <source>
        <dbReference type="SAM" id="MobiDB-lite"/>
    </source>
</evidence>
<dbReference type="Proteomes" id="UP000319825">
    <property type="component" value="Unassembled WGS sequence"/>
</dbReference>
<feature type="compositionally biased region" description="Low complexity" evidence="1">
    <location>
        <begin position="75"/>
        <end position="91"/>
    </location>
</feature>
<reference evidence="2 3" key="1">
    <citation type="submission" date="2019-07" db="EMBL/GenBank/DDBJ databases">
        <title>R&amp;d 2014.</title>
        <authorList>
            <person name="Klenk H.-P."/>
        </authorList>
    </citation>
    <scope>NUCLEOTIDE SEQUENCE [LARGE SCALE GENOMIC DNA]</scope>
    <source>
        <strain evidence="2 3">DSM 43868</strain>
    </source>
</reference>
<organism evidence="2 3">
    <name type="scientific">Micromonospora olivasterospora</name>
    <dbReference type="NCBI Taxonomy" id="1880"/>
    <lineage>
        <taxon>Bacteria</taxon>
        <taxon>Bacillati</taxon>
        <taxon>Actinomycetota</taxon>
        <taxon>Actinomycetes</taxon>
        <taxon>Micromonosporales</taxon>
        <taxon>Micromonosporaceae</taxon>
        <taxon>Micromonospora</taxon>
    </lineage>
</organism>
<comment type="caution">
    <text evidence="2">The sequence shown here is derived from an EMBL/GenBank/DDBJ whole genome shotgun (WGS) entry which is preliminary data.</text>
</comment>
<keyword evidence="3" id="KW-1185">Reference proteome</keyword>
<dbReference type="RefSeq" id="WP_145775836.1">
    <property type="nucleotide sequence ID" value="NZ_BAAATQ010000050.1"/>
</dbReference>
<evidence type="ECO:0000313" key="2">
    <source>
        <dbReference type="EMBL" id="TWH69231.1"/>
    </source>
</evidence>
<accession>A0A562IE01</accession>
<name>A0A562IE01_MICOL</name>
<gene>
    <name evidence="2" type="ORF">JD77_04239</name>
</gene>
<sequence length="114" mass="11502">MNAQRMDQEAVERLLAGRAVDSGNGAGALLRLLAALRAAARPAELRGESAALDAYRAARERSPAPPATHAGRRTPAAPVPSVRPSRPAVAPLSFAPAGPVAADAPLLGRSGPAA</sequence>